<feature type="transmembrane region" description="Helical" evidence="1">
    <location>
        <begin position="89"/>
        <end position="109"/>
    </location>
</feature>
<evidence type="ECO:0000313" key="2">
    <source>
        <dbReference type="EMBL" id="MBW90682.1"/>
    </source>
</evidence>
<proteinExistence type="predicted"/>
<evidence type="ECO:0000256" key="1">
    <source>
        <dbReference type="SAM" id="Phobius"/>
    </source>
</evidence>
<accession>A0A2P2JB34</accession>
<organism evidence="2">
    <name type="scientific">Rhizophora mucronata</name>
    <name type="common">Asiatic mangrove</name>
    <dbReference type="NCBI Taxonomy" id="61149"/>
    <lineage>
        <taxon>Eukaryota</taxon>
        <taxon>Viridiplantae</taxon>
        <taxon>Streptophyta</taxon>
        <taxon>Embryophyta</taxon>
        <taxon>Tracheophyta</taxon>
        <taxon>Spermatophyta</taxon>
        <taxon>Magnoliopsida</taxon>
        <taxon>eudicotyledons</taxon>
        <taxon>Gunneridae</taxon>
        <taxon>Pentapetalae</taxon>
        <taxon>rosids</taxon>
        <taxon>fabids</taxon>
        <taxon>Malpighiales</taxon>
        <taxon>Rhizophoraceae</taxon>
        <taxon>Rhizophora</taxon>
    </lineage>
</organism>
<keyword evidence="1" id="KW-1133">Transmembrane helix</keyword>
<protein>
    <submittedName>
        <fullName evidence="2">Outer membrane family protein</fullName>
    </submittedName>
</protein>
<name>A0A2P2JB34_RHIMU</name>
<dbReference type="AlphaFoldDB" id="A0A2P2JB34"/>
<reference evidence="2" key="1">
    <citation type="submission" date="2018-02" db="EMBL/GenBank/DDBJ databases">
        <title>Rhizophora mucronata_Transcriptome.</title>
        <authorList>
            <person name="Meera S.P."/>
            <person name="Sreeshan A."/>
            <person name="Augustine A."/>
        </authorList>
    </citation>
    <scope>NUCLEOTIDE SEQUENCE</scope>
    <source>
        <tissue evidence="2">Leaf</tissue>
    </source>
</reference>
<keyword evidence="1" id="KW-0812">Transmembrane</keyword>
<keyword evidence="1" id="KW-0472">Membrane</keyword>
<dbReference type="EMBL" id="GGEC01010199">
    <property type="protein sequence ID" value="MBW90682.1"/>
    <property type="molecule type" value="Transcribed_RNA"/>
</dbReference>
<sequence>MPFNDIAKLILKLDNQLGNIPFHNLTNNLLGIQISKVHNLGTSIPFIMIPFLHSVSNFLQQPCTNLSLIPQHQHNLPMDCPGQQARPCFVYPPLVVLLLAYIILQLLLIRHVRVHFHWFCLGQ</sequence>